<evidence type="ECO:0000259" key="6">
    <source>
        <dbReference type="PROSITE" id="PS50011"/>
    </source>
</evidence>
<keyword evidence="1" id="KW-0723">Serine/threonine-protein kinase</keyword>
<evidence type="ECO:0000256" key="2">
    <source>
        <dbReference type="ARBA" id="ARBA00022679"/>
    </source>
</evidence>
<dbReference type="GO" id="GO:0004674">
    <property type="term" value="F:protein serine/threonine kinase activity"/>
    <property type="evidence" value="ECO:0007669"/>
    <property type="project" value="UniProtKB-KW"/>
</dbReference>
<organism evidence="7 8">
    <name type="scientific">Teladorsagia circumcincta</name>
    <name type="common">Brown stomach worm</name>
    <name type="synonym">Ostertagia circumcincta</name>
    <dbReference type="NCBI Taxonomy" id="45464"/>
    <lineage>
        <taxon>Eukaryota</taxon>
        <taxon>Metazoa</taxon>
        <taxon>Ecdysozoa</taxon>
        <taxon>Nematoda</taxon>
        <taxon>Chromadorea</taxon>
        <taxon>Rhabditida</taxon>
        <taxon>Rhabditina</taxon>
        <taxon>Rhabditomorpha</taxon>
        <taxon>Strongyloidea</taxon>
        <taxon>Trichostrongylidae</taxon>
        <taxon>Teladorsagia</taxon>
    </lineage>
</organism>
<feature type="domain" description="Protein kinase" evidence="6">
    <location>
        <begin position="1"/>
        <end position="106"/>
    </location>
</feature>
<protein>
    <recommendedName>
        <fullName evidence="6">Protein kinase domain-containing protein</fullName>
    </recommendedName>
</protein>
<dbReference type="AlphaFoldDB" id="A0A2G9U949"/>
<evidence type="ECO:0000313" key="7">
    <source>
        <dbReference type="EMBL" id="PIO66797.1"/>
    </source>
</evidence>
<dbReference type="GO" id="GO:0005524">
    <property type="term" value="F:ATP binding"/>
    <property type="evidence" value="ECO:0007669"/>
    <property type="project" value="UniProtKB-KW"/>
</dbReference>
<accession>A0A2G9U949</accession>
<dbReference type="InterPro" id="IPR000719">
    <property type="entry name" value="Prot_kinase_dom"/>
</dbReference>
<gene>
    <name evidence="7" type="ORF">TELCIR_11479</name>
</gene>
<dbReference type="Proteomes" id="UP000230423">
    <property type="component" value="Unassembled WGS sequence"/>
</dbReference>
<evidence type="ECO:0000256" key="5">
    <source>
        <dbReference type="ARBA" id="ARBA00022840"/>
    </source>
</evidence>
<dbReference type="PANTHER" id="PTHR24351">
    <property type="entry name" value="RIBOSOMAL PROTEIN S6 KINASE"/>
    <property type="match status" value="1"/>
</dbReference>
<keyword evidence="3" id="KW-0547">Nucleotide-binding</keyword>
<name>A0A2G9U949_TELCI</name>
<keyword evidence="4" id="KW-0418">Kinase</keyword>
<keyword evidence="5" id="KW-0067">ATP-binding</keyword>
<dbReference type="OrthoDB" id="6764942at2759"/>
<keyword evidence="8" id="KW-1185">Reference proteome</keyword>
<evidence type="ECO:0000256" key="3">
    <source>
        <dbReference type="ARBA" id="ARBA00022741"/>
    </source>
</evidence>
<dbReference type="Gene3D" id="1.10.510.10">
    <property type="entry name" value="Transferase(Phosphotransferase) domain 1"/>
    <property type="match status" value="1"/>
</dbReference>
<evidence type="ECO:0000256" key="4">
    <source>
        <dbReference type="ARBA" id="ARBA00022777"/>
    </source>
</evidence>
<evidence type="ECO:0000256" key="1">
    <source>
        <dbReference type="ARBA" id="ARBA00022527"/>
    </source>
</evidence>
<reference evidence="7 8" key="1">
    <citation type="submission" date="2015-09" db="EMBL/GenBank/DDBJ databases">
        <title>Draft genome of the parasitic nematode Teladorsagia circumcincta isolate WARC Sus (inbred).</title>
        <authorList>
            <person name="Mitreva M."/>
        </authorList>
    </citation>
    <scope>NUCLEOTIDE SEQUENCE [LARGE SCALE GENOMIC DNA]</scope>
    <source>
        <strain evidence="7 8">S</strain>
    </source>
</reference>
<keyword evidence="2" id="KW-0808">Transferase</keyword>
<sequence length="112" mass="12859">MQKEFLDYKRSSSPEVINRPEGGYSDVVDWWSMGVICFELLTGCSPFTVDGAANSSKEIAKRIITKKVPFPKNMDPDARDFIAALLEKRLEKRLGYNGVEEIKKYFIFLYLP</sequence>
<dbReference type="PROSITE" id="PS50011">
    <property type="entry name" value="PROTEIN_KINASE_DOM"/>
    <property type="match status" value="1"/>
</dbReference>
<dbReference type="InterPro" id="IPR011009">
    <property type="entry name" value="Kinase-like_dom_sf"/>
</dbReference>
<proteinExistence type="predicted"/>
<dbReference type="Pfam" id="PF00069">
    <property type="entry name" value="Pkinase"/>
    <property type="match status" value="1"/>
</dbReference>
<evidence type="ECO:0000313" key="8">
    <source>
        <dbReference type="Proteomes" id="UP000230423"/>
    </source>
</evidence>
<dbReference type="EMBL" id="KZ348019">
    <property type="protein sequence ID" value="PIO66797.1"/>
    <property type="molecule type" value="Genomic_DNA"/>
</dbReference>
<dbReference type="SUPFAM" id="SSF56112">
    <property type="entry name" value="Protein kinase-like (PK-like)"/>
    <property type="match status" value="1"/>
</dbReference>